<reference evidence="2" key="1">
    <citation type="submission" date="2025-08" db="UniProtKB">
        <authorList>
            <consortium name="RefSeq"/>
        </authorList>
    </citation>
    <scope>IDENTIFICATION</scope>
    <source>
        <strain evidence="2">15112-1751.03</strain>
        <tissue evidence="2">Whole Adult</tissue>
    </source>
</reference>
<dbReference type="SMART" id="SM00697">
    <property type="entry name" value="DM8"/>
    <property type="match status" value="1"/>
</dbReference>
<dbReference type="Proteomes" id="UP000515160">
    <property type="component" value="Chromosome 3"/>
</dbReference>
<dbReference type="InterPro" id="IPR010512">
    <property type="entry name" value="DUF1091"/>
</dbReference>
<dbReference type="Pfam" id="PF06477">
    <property type="entry name" value="DUF1091"/>
    <property type="match status" value="1"/>
</dbReference>
<name>A0A9C6W5V6_DROAB</name>
<accession>A0A9C6W5V6</accession>
<dbReference type="OrthoDB" id="8186735at2759"/>
<gene>
    <name evidence="2" type="primary">LOC127565546</name>
</gene>
<organism evidence="1 2">
    <name type="scientific">Drosophila albomicans</name>
    <name type="common">Fruit fly</name>
    <dbReference type="NCBI Taxonomy" id="7291"/>
    <lineage>
        <taxon>Eukaryota</taxon>
        <taxon>Metazoa</taxon>
        <taxon>Ecdysozoa</taxon>
        <taxon>Arthropoda</taxon>
        <taxon>Hexapoda</taxon>
        <taxon>Insecta</taxon>
        <taxon>Pterygota</taxon>
        <taxon>Neoptera</taxon>
        <taxon>Endopterygota</taxon>
        <taxon>Diptera</taxon>
        <taxon>Brachycera</taxon>
        <taxon>Muscomorpha</taxon>
        <taxon>Ephydroidea</taxon>
        <taxon>Drosophilidae</taxon>
        <taxon>Drosophila</taxon>
    </lineage>
</organism>
<keyword evidence="1" id="KW-1185">Reference proteome</keyword>
<protein>
    <submittedName>
        <fullName evidence="2">Uncharacterized protein LOC127565546</fullName>
    </submittedName>
</protein>
<proteinExistence type="predicted"/>
<sequence>MRKMNVPFAVLIARPPANDFHRIVNLNVDVCKFSKESQGNRFFKIAYKIIFADSNAPKKCPFIKGSYYFRNIDLGGSLPPFLPANDFQVDLNIVSDVDWILNITLFGRAVDFIKSKGK</sequence>
<dbReference type="PANTHER" id="PTHR20898:SF0">
    <property type="entry name" value="DAEDALUS ON 3-RELATED"/>
    <property type="match status" value="1"/>
</dbReference>
<evidence type="ECO:0000313" key="2">
    <source>
        <dbReference type="RefSeq" id="XP_051860486.1"/>
    </source>
</evidence>
<dbReference type="PANTHER" id="PTHR20898">
    <property type="entry name" value="DAEDALUS ON 3-RELATED-RELATED"/>
    <property type="match status" value="1"/>
</dbReference>
<dbReference type="GeneID" id="127565546"/>
<dbReference type="AlphaFoldDB" id="A0A9C6W5V6"/>
<evidence type="ECO:0000313" key="1">
    <source>
        <dbReference type="Proteomes" id="UP000515160"/>
    </source>
</evidence>
<dbReference type="RefSeq" id="XP_051860486.1">
    <property type="nucleotide sequence ID" value="XM_052004526.1"/>
</dbReference>